<dbReference type="Pfam" id="PF13385">
    <property type="entry name" value="Laminin_G_3"/>
    <property type="match status" value="1"/>
</dbReference>
<organism evidence="1">
    <name type="scientific">marine sediment metagenome</name>
    <dbReference type="NCBI Taxonomy" id="412755"/>
    <lineage>
        <taxon>unclassified sequences</taxon>
        <taxon>metagenomes</taxon>
        <taxon>ecological metagenomes</taxon>
    </lineage>
</organism>
<name>A0A0F9S1I3_9ZZZZ</name>
<evidence type="ECO:0008006" key="2">
    <source>
        <dbReference type="Google" id="ProtNLM"/>
    </source>
</evidence>
<dbReference type="AlphaFoldDB" id="A0A0F9S1I3"/>
<evidence type="ECO:0000313" key="1">
    <source>
        <dbReference type="EMBL" id="KKN23198.1"/>
    </source>
</evidence>
<comment type="caution">
    <text evidence="1">The sequence shown here is derived from an EMBL/GenBank/DDBJ whole genome shotgun (WGS) entry which is preliminary data.</text>
</comment>
<reference evidence="1" key="1">
    <citation type="journal article" date="2015" name="Nature">
        <title>Complex archaea that bridge the gap between prokaryotes and eukaryotes.</title>
        <authorList>
            <person name="Spang A."/>
            <person name="Saw J.H."/>
            <person name="Jorgensen S.L."/>
            <person name="Zaremba-Niedzwiedzka K."/>
            <person name="Martijn J."/>
            <person name="Lind A.E."/>
            <person name="van Eijk R."/>
            <person name="Schleper C."/>
            <person name="Guy L."/>
            <person name="Ettema T.J."/>
        </authorList>
    </citation>
    <scope>NUCLEOTIDE SEQUENCE</scope>
</reference>
<dbReference type="Gene3D" id="2.60.120.200">
    <property type="match status" value="1"/>
</dbReference>
<accession>A0A0F9S1I3</accession>
<dbReference type="SUPFAM" id="SSF49899">
    <property type="entry name" value="Concanavalin A-like lectins/glucanases"/>
    <property type="match status" value="1"/>
</dbReference>
<proteinExistence type="predicted"/>
<gene>
    <name evidence="1" type="ORF">LCGC14_0907410</name>
</gene>
<sequence length="265" mass="28729">MPKTRLSDGLSIDQFIPPQLRYMFYKNPTATAKYRIGDGLDPYGFSTNGLALYLPLWALNNGGTNSIQSVDAYKHTATITGALWHPQGRLFDNVDDKLVIPHNAGLNAVGQCTIIAWIRPTNTWQTGTNHQILDKRSDAGGIAPTLLWSDAVDNIAMFAGTNCAIGTTASFAAGTWFMMAGMAVDGVVGGAGNKIWVNGVDETSTTGTATFVINTVDLIIGAVFADPAYANFLDADIGELWFYPTRAFTDAETLDHHNKTAWRYQ</sequence>
<dbReference type="InterPro" id="IPR013320">
    <property type="entry name" value="ConA-like_dom_sf"/>
</dbReference>
<protein>
    <recommendedName>
        <fullName evidence="2">LamG-like jellyroll fold domain-containing protein</fullName>
    </recommendedName>
</protein>
<dbReference type="EMBL" id="LAZR01002995">
    <property type="protein sequence ID" value="KKN23198.1"/>
    <property type="molecule type" value="Genomic_DNA"/>
</dbReference>